<dbReference type="KEGG" id="hba:Hbal_1192"/>
<feature type="transmembrane region" description="Helical" evidence="1">
    <location>
        <begin position="12"/>
        <end position="34"/>
    </location>
</feature>
<dbReference type="AlphaFoldDB" id="C6XI58"/>
<dbReference type="RefSeq" id="WP_015827034.1">
    <property type="nucleotide sequence ID" value="NC_012982.1"/>
</dbReference>
<keyword evidence="1" id="KW-1133">Transmembrane helix</keyword>
<keyword evidence="3" id="KW-1185">Reference proteome</keyword>
<evidence type="ECO:0000313" key="2">
    <source>
        <dbReference type="EMBL" id="ACT58884.1"/>
    </source>
</evidence>
<keyword evidence="1" id="KW-0472">Membrane</keyword>
<dbReference type="STRING" id="582402.Hbal_1192"/>
<dbReference type="HOGENOM" id="CLU_1568613_0_0_5"/>
<keyword evidence="1" id="KW-0812">Transmembrane</keyword>
<accession>C6XI58</accession>
<proteinExistence type="predicted"/>
<organism evidence="2 3">
    <name type="scientific">Hirschia baltica (strain ATCC 49814 / DSM 5838 / IFAM 1418)</name>
    <dbReference type="NCBI Taxonomy" id="582402"/>
    <lineage>
        <taxon>Bacteria</taxon>
        <taxon>Pseudomonadati</taxon>
        <taxon>Pseudomonadota</taxon>
        <taxon>Alphaproteobacteria</taxon>
        <taxon>Hyphomonadales</taxon>
        <taxon>Hyphomonadaceae</taxon>
        <taxon>Hirschia</taxon>
    </lineage>
</organism>
<feature type="transmembrane region" description="Helical" evidence="1">
    <location>
        <begin position="40"/>
        <end position="59"/>
    </location>
</feature>
<dbReference type="Proteomes" id="UP000002745">
    <property type="component" value="Chromosome"/>
</dbReference>
<protein>
    <submittedName>
        <fullName evidence="2">Uncharacterized protein</fullName>
    </submittedName>
</protein>
<sequence>MKDRVFSTTYKSSLTLPYIVVPLILGAILGLIGIYLDRLVFTLSSAIFTSFAVWHWPFLDSNKPVLKLTAQGADIDGIGRIPWSAFKQVELVEKRKKNQTPSENCGLRIILNLPLSTAAQPLKHMDRPNWQKPLTKEIDKQTLHIEAGWLVDSQIDVANAFAWFLKPIQK</sequence>
<dbReference type="EMBL" id="CP001678">
    <property type="protein sequence ID" value="ACT58884.1"/>
    <property type="molecule type" value="Genomic_DNA"/>
</dbReference>
<name>C6XI58_HIRBI</name>
<gene>
    <name evidence="2" type="ordered locus">Hbal_1192</name>
</gene>
<dbReference type="OrthoDB" id="7957637at2"/>
<reference evidence="3" key="1">
    <citation type="journal article" date="2011" name="J. Bacteriol.">
        <title>Genome sequences of eight morphologically diverse alphaproteobacteria.</title>
        <authorList>
            <consortium name="US DOE Joint Genome Institute"/>
            <person name="Brown P.J."/>
            <person name="Kysela D.T."/>
            <person name="Buechlein A."/>
            <person name="Hemmerich C."/>
            <person name="Brun Y.V."/>
        </authorList>
    </citation>
    <scope>NUCLEOTIDE SEQUENCE [LARGE SCALE GENOMIC DNA]</scope>
    <source>
        <strain evidence="3">ATCC 49814 / DSM 5838 / IFAM 1418</strain>
    </source>
</reference>
<evidence type="ECO:0000313" key="3">
    <source>
        <dbReference type="Proteomes" id="UP000002745"/>
    </source>
</evidence>
<evidence type="ECO:0000256" key="1">
    <source>
        <dbReference type="SAM" id="Phobius"/>
    </source>
</evidence>